<dbReference type="PANTHER" id="PTHR43255:SF1">
    <property type="entry name" value="IRON-SULFUR-BINDING OXIDOREDUCTASE FADF-RELATED"/>
    <property type="match status" value="1"/>
</dbReference>
<keyword evidence="9" id="KW-0411">Iron-sulfur</keyword>
<evidence type="ECO:0000259" key="12">
    <source>
        <dbReference type="PROSITE" id="PS51379"/>
    </source>
</evidence>
<dbReference type="PANTHER" id="PTHR43255">
    <property type="entry name" value="IRON-SULFUR-BINDING OXIDOREDUCTASE FADF-RELATED-RELATED"/>
    <property type="match status" value="1"/>
</dbReference>
<evidence type="ECO:0000256" key="5">
    <source>
        <dbReference type="ARBA" id="ARBA00022723"/>
    </source>
</evidence>
<keyword evidence="10 11" id="KW-0472">Membrane</keyword>
<dbReference type="Pfam" id="PF02665">
    <property type="entry name" value="Nitrate_red_gam"/>
    <property type="match status" value="1"/>
</dbReference>
<evidence type="ECO:0000256" key="3">
    <source>
        <dbReference type="ARBA" id="ARBA00022485"/>
    </source>
</evidence>
<keyword evidence="7" id="KW-0560">Oxidoreductase</keyword>
<keyword evidence="6 11" id="KW-1133">Transmembrane helix</keyword>
<evidence type="ECO:0000256" key="10">
    <source>
        <dbReference type="ARBA" id="ARBA00023136"/>
    </source>
</evidence>
<organism evidence="13 14">
    <name type="scientific">Leptonema illini</name>
    <dbReference type="NCBI Taxonomy" id="183"/>
    <lineage>
        <taxon>Bacteria</taxon>
        <taxon>Pseudomonadati</taxon>
        <taxon>Spirochaetota</taxon>
        <taxon>Spirochaetia</taxon>
        <taxon>Leptospirales</taxon>
        <taxon>Leptospiraceae</taxon>
        <taxon>Leptonema</taxon>
    </lineage>
</organism>
<feature type="transmembrane region" description="Helical" evidence="11">
    <location>
        <begin position="218"/>
        <end position="236"/>
    </location>
</feature>
<evidence type="ECO:0000256" key="8">
    <source>
        <dbReference type="ARBA" id="ARBA00023004"/>
    </source>
</evidence>
<feature type="transmembrane region" description="Helical" evidence="11">
    <location>
        <begin position="122"/>
        <end position="143"/>
    </location>
</feature>
<proteinExistence type="predicted"/>
<feature type="domain" description="4Fe-4S ferredoxin-type" evidence="12">
    <location>
        <begin position="283"/>
        <end position="313"/>
    </location>
</feature>
<protein>
    <submittedName>
        <fullName evidence="13">(Fe-S)-binding protein</fullName>
    </submittedName>
</protein>
<feature type="transmembrane region" description="Helical" evidence="11">
    <location>
        <begin position="80"/>
        <end position="102"/>
    </location>
</feature>
<dbReference type="PROSITE" id="PS00198">
    <property type="entry name" value="4FE4S_FER_1"/>
    <property type="match status" value="2"/>
</dbReference>
<dbReference type="InterPro" id="IPR051460">
    <property type="entry name" value="HdrC_iron-sulfur_subunit"/>
</dbReference>
<evidence type="ECO:0000256" key="9">
    <source>
        <dbReference type="ARBA" id="ARBA00023014"/>
    </source>
</evidence>
<feature type="domain" description="4Fe-4S ferredoxin-type" evidence="12">
    <location>
        <begin position="334"/>
        <end position="363"/>
    </location>
</feature>
<keyword evidence="4 11" id="KW-0812">Transmembrane</keyword>
<keyword evidence="5" id="KW-0479">Metal-binding</keyword>
<dbReference type="Gene3D" id="1.20.950.20">
    <property type="entry name" value="Transmembrane di-heme cytochromes, Chain C"/>
    <property type="match status" value="1"/>
</dbReference>
<dbReference type="AlphaFoldDB" id="A0A833GX06"/>
<dbReference type="GO" id="GO:0051539">
    <property type="term" value="F:4 iron, 4 sulfur cluster binding"/>
    <property type="evidence" value="ECO:0007669"/>
    <property type="project" value="UniProtKB-KW"/>
</dbReference>
<dbReference type="Proteomes" id="UP000460298">
    <property type="component" value="Unassembled WGS sequence"/>
</dbReference>
<dbReference type="Gene3D" id="1.10.1060.10">
    <property type="entry name" value="Alpha-helical ferredoxin"/>
    <property type="match status" value="1"/>
</dbReference>
<dbReference type="GO" id="GO:0005886">
    <property type="term" value="C:plasma membrane"/>
    <property type="evidence" value="ECO:0007669"/>
    <property type="project" value="UniProtKB-SubCell"/>
</dbReference>
<evidence type="ECO:0000313" key="13">
    <source>
        <dbReference type="EMBL" id="KAB2928648.1"/>
    </source>
</evidence>
<dbReference type="InterPro" id="IPR017896">
    <property type="entry name" value="4Fe4S_Fe-S-bd"/>
</dbReference>
<dbReference type="Pfam" id="PF02754">
    <property type="entry name" value="CCG"/>
    <property type="match status" value="2"/>
</dbReference>
<dbReference type="InterPro" id="IPR023234">
    <property type="entry name" value="NarG-like_domain"/>
</dbReference>
<dbReference type="InterPro" id="IPR009051">
    <property type="entry name" value="Helical_ferredxn"/>
</dbReference>
<dbReference type="InterPro" id="IPR004017">
    <property type="entry name" value="Cys_rich_dom"/>
</dbReference>
<evidence type="ECO:0000256" key="4">
    <source>
        <dbReference type="ARBA" id="ARBA00022692"/>
    </source>
</evidence>
<dbReference type="SUPFAM" id="SSF46548">
    <property type="entry name" value="alpha-helical ferredoxin"/>
    <property type="match status" value="1"/>
</dbReference>
<dbReference type="InterPro" id="IPR036197">
    <property type="entry name" value="NarG-like_sf"/>
</dbReference>
<dbReference type="EMBL" id="WBUI01000046">
    <property type="protein sequence ID" value="KAB2928648.1"/>
    <property type="molecule type" value="Genomic_DNA"/>
</dbReference>
<feature type="transmembrane region" description="Helical" evidence="11">
    <location>
        <begin position="20"/>
        <end position="37"/>
    </location>
</feature>
<gene>
    <name evidence="13" type="ORF">F9K24_21715</name>
</gene>
<accession>A0A833GX06</accession>
<evidence type="ECO:0000256" key="2">
    <source>
        <dbReference type="ARBA" id="ARBA00022475"/>
    </source>
</evidence>
<dbReference type="SUPFAM" id="SSF103501">
    <property type="entry name" value="Respiratory nitrate reductase 1 gamma chain"/>
    <property type="match status" value="1"/>
</dbReference>
<keyword evidence="2" id="KW-1003">Cell membrane</keyword>
<dbReference type="InterPro" id="IPR017900">
    <property type="entry name" value="4Fe4S_Fe_S_CS"/>
</dbReference>
<evidence type="ECO:0000313" key="14">
    <source>
        <dbReference type="Proteomes" id="UP000460298"/>
    </source>
</evidence>
<comment type="caution">
    <text evidence="13">The sequence shown here is derived from an EMBL/GenBank/DDBJ whole genome shotgun (WGS) entry which is preliminary data.</text>
</comment>
<reference evidence="13 14" key="1">
    <citation type="submission" date="2019-10" db="EMBL/GenBank/DDBJ databases">
        <title>Extracellular Electron Transfer in a Candidatus Methanoperedens spp. Enrichment Culture.</title>
        <authorList>
            <person name="Berger S."/>
            <person name="Rangel Shaw D."/>
            <person name="Berben T."/>
            <person name="In 'T Zandt M."/>
            <person name="Frank J."/>
            <person name="Reimann J."/>
            <person name="Jetten M.S.M."/>
            <person name="Welte C.U."/>
        </authorList>
    </citation>
    <scope>NUCLEOTIDE SEQUENCE [LARGE SCALE GENOMIC DNA]</scope>
    <source>
        <strain evidence="13">SB12</strain>
    </source>
</reference>
<dbReference type="GO" id="GO:0016491">
    <property type="term" value="F:oxidoreductase activity"/>
    <property type="evidence" value="ECO:0007669"/>
    <property type="project" value="UniProtKB-KW"/>
</dbReference>
<evidence type="ECO:0000256" key="6">
    <source>
        <dbReference type="ARBA" id="ARBA00022989"/>
    </source>
</evidence>
<dbReference type="GO" id="GO:0046872">
    <property type="term" value="F:metal ion binding"/>
    <property type="evidence" value="ECO:0007669"/>
    <property type="project" value="UniProtKB-KW"/>
</dbReference>
<evidence type="ECO:0000256" key="7">
    <source>
        <dbReference type="ARBA" id="ARBA00023002"/>
    </source>
</evidence>
<keyword evidence="8" id="KW-0408">Iron</keyword>
<name>A0A833GX06_9LEPT</name>
<keyword evidence="3" id="KW-0004">4Fe-4S</keyword>
<evidence type="ECO:0000256" key="11">
    <source>
        <dbReference type="SAM" id="Phobius"/>
    </source>
</evidence>
<dbReference type="Pfam" id="PF13237">
    <property type="entry name" value="Fer4_10"/>
    <property type="match status" value="1"/>
</dbReference>
<dbReference type="PROSITE" id="PS51379">
    <property type="entry name" value="4FE4S_FER_2"/>
    <property type="match status" value="2"/>
</dbReference>
<feature type="transmembrane region" description="Helical" evidence="11">
    <location>
        <begin position="164"/>
        <end position="183"/>
    </location>
</feature>
<sequence>MEFTREIYWNVGHGAATLVPMYLLAVAAVAALAYGGLQRLKVYRLGRPQDRFDAPLARLLAMLRDALLQTRVLRVTGPGLAHALFFWGFALLFAGTCLIVVQADFTDLLFDIVFLKGTFYKIFSLVLDLAGLAALATLAGLLVRRWVVRPEGLPTGRDDIIMHGLLFAILLTGFVIEGARMAITEIGTPLAPWSPVGMGLAALFGGTDPSMLLALHRGLWWFHLLLAVLFIGLIPFTKFRHILTTGANLFLVNRGPVGKLATIDLENEENDSFGARTVGELSWKDIFDADACTQCKRCQDRCPAHGTGKPLSPMQVVNRIGDTAFTAPDADLIEVVGRDAIWSCTTCRACQDICPAAVEHVDKIVELRRNLVLMEGEFPGDEVMTAMEQIEVNGNPLGLGYASRGDWAEGLGLVDAAGTGEFDILYFVGCYASFDRRNIAVARSFVELCRAAGIRVGILGRQEKCCGEPARKMGNEYLYQTVAQENIAALNASETTLIVTTCPHCFNTLSKDYRDLGLEIEVEPHPVFLARLVAEGRLKIAGEAFDCSYHDSCYLGRHNGLYADPRQLIGLAGGRITEMEKNRDRAFCCGAGGGRILAEEKLGSRINVARVQQAAATGTDLLLANCPFCLTMFEDGVKGAGIEDSLRPRDIAEVLAERLPARVGGGHPATDQA</sequence>
<comment type="subcellular location">
    <subcellularLocation>
        <location evidence="1">Cell membrane</location>
        <topology evidence="1">Multi-pass membrane protein</topology>
    </subcellularLocation>
</comment>
<evidence type="ECO:0000256" key="1">
    <source>
        <dbReference type="ARBA" id="ARBA00004651"/>
    </source>
</evidence>